<evidence type="ECO:0000313" key="2">
    <source>
        <dbReference type="EMBL" id="MFC3121584.1"/>
    </source>
</evidence>
<dbReference type="RefSeq" id="WP_376919722.1">
    <property type="nucleotide sequence ID" value="NZ_JBHRSW010000014.1"/>
</dbReference>
<evidence type="ECO:0000313" key="3">
    <source>
        <dbReference type="Proteomes" id="UP001595478"/>
    </source>
</evidence>
<feature type="coiled-coil region" evidence="1">
    <location>
        <begin position="61"/>
        <end position="95"/>
    </location>
</feature>
<comment type="caution">
    <text evidence="2">The sequence shown here is derived from an EMBL/GenBank/DDBJ whole genome shotgun (WGS) entry which is preliminary data.</text>
</comment>
<dbReference type="EMBL" id="JBHRSW010000014">
    <property type="protein sequence ID" value="MFC3121584.1"/>
    <property type="molecule type" value="Genomic_DNA"/>
</dbReference>
<reference evidence="3" key="1">
    <citation type="journal article" date="2019" name="Int. J. Syst. Evol. Microbiol.">
        <title>The Global Catalogue of Microorganisms (GCM) 10K type strain sequencing project: providing services to taxonomists for standard genome sequencing and annotation.</title>
        <authorList>
            <consortium name="The Broad Institute Genomics Platform"/>
            <consortium name="The Broad Institute Genome Sequencing Center for Infectious Disease"/>
            <person name="Wu L."/>
            <person name="Ma J."/>
        </authorList>
    </citation>
    <scope>NUCLEOTIDE SEQUENCE [LARGE SCALE GENOMIC DNA]</scope>
    <source>
        <strain evidence="3">KCTC 52473</strain>
    </source>
</reference>
<sequence length="210" mass="23296">MMNAKVLFFVVVLSAGLYLASKSLFTERMTARFTDVSPWGNRVEKNVSQDSHNSQDLKFMLTQVEAKLEILNTDNQALKQDIESLKTSLAVLRKTKAYKPSNSDSQDAVYGEQPSLAKLSHELKENSHKLTENSHKLTENSALTATDALKTNTETKIEDGSNTIVAPEASAITVNNNTDEDDRAKRLQQLAQLRDLSTKRQLAAISIVSQ</sequence>
<protein>
    <submittedName>
        <fullName evidence="2">Uncharacterized protein</fullName>
    </submittedName>
</protein>
<organism evidence="2 3">
    <name type="scientific">Agaribacter flavus</name>
    <dbReference type="NCBI Taxonomy" id="1902781"/>
    <lineage>
        <taxon>Bacteria</taxon>
        <taxon>Pseudomonadati</taxon>
        <taxon>Pseudomonadota</taxon>
        <taxon>Gammaproteobacteria</taxon>
        <taxon>Alteromonadales</taxon>
        <taxon>Alteromonadaceae</taxon>
        <taxon>Agaribacter</taxon>
    </lineage>
</organism>
<gene>
    <name evidence="2" type="ORF">ACFOHL_08110</name>
</gene>
<accession>A0ABV7FQF8</accession>
<dbReference type="Proteomes" id="UP001595478">
    <property type="component" value="Unassembled WGS sequence"/>
</dbReference>
<proteinExistence type="predicted"/>
<name>A0ABV7FQF8_9ALTE</name>
<evidence type="ECO:0000256" key="1">
    <source>
        <dbReference type="SAM" id="Coils"/>
    </source>
</evidence>
<keyword evidence="3" id="KW-1185">Reference proteome</keyword>
<keyword evidence="1" id="KW-0175">Coiled coil</keyword>